<reference evidence="1" key="1">
    <citation type="journal article" date="2015" name="Nature">
        <title>Complex archaea that bridge the gap between prokaryotes and eukaryotes.</title>
        <authorList>
            <person name="Spang A."/>
            <person name="Saw J.H."/>
            <person name="Jorgensen S.L."/>
            <person name="Zaremba-Niedzwiedzka K."/>
            <person name="Martijn J."/>
            <person name="Lind A.E."/>
            <person name="van Eijk R."/>
            <person name="Schleper C."/>
            <person name="Guy L."/>
            <person name="Ettema T.J."/>
        </authorList>
    </citation>
    <scope>NUCLEOTIDE SEQUENCE</scope>
</reference>
<dbReference type="SUPFAM" id="SSF53448">
    <property type="entry name" value="Nucleotide-diphospho-sugar transferases"/>
    <property type="match status" value="1"/>
</dbReference>
<dbReference type="InterPro" id="IPR029044">
    <property type="entry name" value="Nucleotide-diphossugar_trans"/>
</dbReference>
<evidence type="ECO:0008006" key="2">
    <source>
        <dbReference type="Google" id="ProtNLM"/>
    </source>
</evidence>
<name>A0A0F9MDU7_9ZZZZ</name>
<protein>
    <recommendedName>
        <fullName evidence="2">Glycosyltransferase 2-like domain-containing protein</fullName>
    </recommendedName>
</protein>
<dbReference type="Gene3D" id="3.90.550.40">
    <property type="match status" value="1"/>
</dbReference>
<evidence type="ECO:0000313" key="1">
    <source>
        <dbReference type="EMBL" id="KKN05530.1"/>
    </source>
</evidence>
<accession>A0A0F9MDU7</accession>
<organism evidence="1">
    <name type="scientific">marine sediment metagenome</name>
    <dbReference type="NCBI Taxonomy" id="412755"/>
    <lineage>
        <taxon>unclassified sequences</taxon>
        <taxon>metagenomes</taxon>
        <taxon>ecological metagenomes</taxon>
    </lineage>
</organism>
<dbReference type="AlphaFoldDB" id="A0A0F9MDU7"/>
<comment type="caution">
    <text evidence="1">The sequence shown here is derived from an EMBL/GenBank/DDBJ whole genome shotgun (WGS) entry which is preliminary data.</text>
</comment>
<dbReference type="EMBL" id="LAZR01004792">
    <property type="protein sequence ID" value="KKN05530.1"/>
    <property type="molecule type" value="Genomic_DNA"/>
</dbReference>
<sequence>MLGDGDMQKQTRIMVGCNILTSIDGMAYPSHCKNWYTWGKRTDWKMYFYTPRRASIDRMRNETAKKALELECDYLYFYDDDCIVPDQGLAQLMSHDKDIVAGLTLIRGAPFQPMVFNYIKDDEDGNGILDNSMEVLKAKELFPCNAVGFSCVLIKTDLFKKMEPPFFITGTQSTEDIYFCIRAQKELKAEVYCDPNVQVSHIVDRYYVNPGNRDKLLEVTKWLSGEESKDEESEETRGDDFMSRIKQGVERALKVEPGVRAN</sequence>
<proteinExistence type="predicted"/>
<gene>
    <name evidence="1" type="ORF">LCGC14_1086380</name>
</gene>